<dbReference type="FunFam" id="3.20.20.100:FF:000004">
    <property type="entry name" value="Oxidoreductase, aldo/keto reductase"/>
    <property type="match status" value="1"/>
</dbReference>
<dbReference type="PANTHER" id="PTHR43364:SF4">
    <property type="entry name" value="NAD(P)-LINKED OXIDOREDUCTASE SUPERFAMILY PROTEIN"/>
    <property type="match status" value="1"/>
</dbReference>
<dbReference type="InterPro" id="IPR023210">
    <property type="entry name" value="NADP_OxRdtase_dom"/>
</dbReference>
<proteinExistence type="inferred from homology"/>
<evidence type="ECO:0000313" key="5">
    <source>
        <dbReference type="Proteomes" id="UP000184188"/>
    </source>
</evidence>
<organism evidence="4 5">
    <name type="scientific">Penicilliopsis zonata CBS 506.65</name>
    <dbReference type="NCBI Taxonomy" id="1073090"/>
    <lineage>
        <taxon>Eukaryota</taxon>
        <taxon>Fungi</taxon>
        <taxon>Dikarya</taxon>
        <taxon>Ascomycota</taxon>
        <taxon>Pezizomycotina</taxon>
        <taxon>Eurotiomycetes</taxon>
        <taxon>Eurotiomycetidae</taxon>
        <taxon>Eurotiales</taxon>
        <taxon>Aspergillaceae</taxon>
        <taxon>Penicilliopsis</taxon>
    </lineage>
</organism>
<dbReference type="Proteomes" id="UP000184188">
    <property type="component" value="Unassembled WGS sequence"/>
</dbReference>
<dbReference type="SUPFAM" id="SSF51430">
    <property type="entry name" value="NAD(P)-linked oxidoreductase"/>
    <property type="match status" value="1"/>
</dbReference>
<dbReference type="InterPro" id="IPR050523">
    <property type="entry name" value="AKR_Detox_Biosynth"/>
</dbReference>
<protein>
    <recommendedName>
        <fullName evidence="3">NADP-dependent oxidoreductase domain-containing protein</fullName>
    </recommendedName>
</protein>
<dbReference type="VEuPathDB" id="FungiDB:ASPZODRAFT_126601"/>
<dbReference type="PANTHER" id="PTHR43364">
    <property type="entry name" value="NADH-SPECIFIC METHYLGLYOXAL REDUCTASE-RELATED"/>
    <property type="match status" value="1"/>
</dbReference>
<evidence type="ECO:0000259" key="3">
    <source>
        <dbReference type="Pfam" id="PF00248"/>
    </source>
</evidence>
<dbReference type="OrthoDB" id="1720422at2759"/>
<dbReference type="EMBL" id="KV878336">
    <property type="protein sequence ID" value="OJJ50679.1"/>
    <property type="molecule type" value="Genomic_DNA"/>
</dbReference>
<dbReference type="AlphaFoldDB" id="A0A1L9SU05"/>
<evidence type="ECO:0000256" key="1">
    <source>
        <dbReference type="ARBA" id="ARBA00023002"/>
    </source>
</evidence>
<dbReference type="InterPro" id="IPR036812">
    <property type="entry name" value="NAD(P)_OxRdtase_dom_sf"/>
</dbReference>
<dbReference type="GeneID" id="34607994"/>
<accession>A0A1L9SU05</accession>
<evidence type="ECO:0000256" key="2">
    <source>
        <dbReference type="ARBA" id="ARBA00038157"/>
    </source>
</evidence>
<dbReference type="GO" id="GO:0016491">
    <property type="term" value="F:oxidoreductase activity"/>
    <property type="evidence" value="ECO:0007669"/>
    <property type="project" value="UniProtKB-KW"/>
</dbReference>
<keyword evidence="5" id="KW-1185">Reference proteome</keyword>
<dbReference type="CDD" id="cd19079">
    <property type="entry name" value="AKR_EcYajO-like"/>
    <property type="match status" value="1"/>
</dbReference>
<evidence type="ECO:0000313" key="4">
    <source>
        <dbReference type="EMBL" id="OJJ50679.1"/>
    </source>
</evidence>
<sequence length="344" mass="38626">MKYVQLGSSGLRVSPVCVGCMSFGDPNTLMSWTIPEEESLPILDHAYKSGINFFDTADMYANGTSEEILGKAIREFGWRRESIVVATKVFNPVGRGNDKVIRISEDERNNLGYVNQYGLSRKHILSAVDASLKRLGLDYIDLLQIHRADPTVPARETMETLNDLVRSGKVRYIGASSMWAHQMLEYQYTARQHGWSEFISMQNLYNPIYREEEREMMPSCMKFGMGVIPWSPLGMGYLTRPWKTWGDTSRGQAQAGRVAGGIPDESDQRINERIEVIATERGVSMAAVAIAWVLSKPFITSVATGMTKIARVDEAIAAIDLKLTEEEIKSIDDLYQPKAVRGHF</sequence>
<dbReference type="RefSeq" id="XP_022585189.1">
    <property type="nucleotide sequence ID" value="XM_022721529.1"/>
</dbReference>
<reference evidence="5" key="1">
    <citation type="journal article" date="2017" name="Genome Biol.">
        <title>Comparative genomics reveals high biological diversity and specific adaptations in the industrially and medically important fungal genus Aspergillus.</title>
        <authorList>
            <person name="de Vries R.P."/>
            <person name="Riley R."/>
            <person name="Wiebenga A."/>
            <person name="Aguilar-Osorio G."/>
            <person name="Amillis S."/>
            <person name="Uchima C.A."/>
            <person name="Anderluh G."/>
            <person name="Asadollahi M."/>
            <person name="Askin M."/>
            <person name="Barry K."/>
            <person name="Battaglia E."/>
            <person name="Bayram O."/>
            <person name="Benocci T."/>
            <person name="Braus-Stromeyer S.A."/>
            <person name="Caldana C."/>
            <person name="Canovas D."/>
            <person name="Cerqueira G.C."/>
            <person name="Chen F."/>
            <person name="Chen W."/>
            <person name="Choi C."/>
            <person name="Clum A."/>
            <person name="Dos Santos R.A."/>
            <person name="Damasio A.R."/>
            <person name="Diallinas G."/>
            <person name="Emri T."/>
            <person name="Fekete E."/>
            <person name="Flipphi M."/>
            <person name="Freyberg S."/>
            <person name="Gallo A."/>
            <person name="Gournas C."/>
            <person name="Habgood R."/>
            <person name="Hainaut M."/>
            <person name="Harispe M.L."/>
            <person name="Henrissat B."/>
            <person name="Hilden K.S."/>
            <person name="Hope R."/>
            <person name="Hossain A."/>
            <person name="Karabika E."/>
            <person name="Karaffa L."/>
            <person name="Karanyi Z."/>
            <person name="Krasevec N."/>
            <person name="Kuo A."/>
            <person name="Kusch H."/>
            <person name="LaButti K."/>
            <person name="Lagendijk E.L."/>
            <person name="Lapidus A."/>
            <person name="Levasseur A."/>
            <person name="Lindquist E."/>
            <person name="Lipzen A."/>
            <person name="Logrieco A.F."/>
            <person name="MacCabe A."/>
            <person name="Maekelae M.R."/>
            <person name="Malavazi I."/>
            <person name="Melin P."/>
            <person name="Meyer V."/>
            <person name="Mielnichuk N."/>
            <person name="Miskei M."/>
            <person name="Molnar A.P."/>
            <person name="Mule G."/>
            <person name="Ngan C.Y."/>
            <person name="Orejas M."/>
            <person name="Orosz E."/>
            <person name="Ouedraogo J.P."/>
            <person name="Overkamp K.M."/>
            <person name="Park H.-S."/>
            <person name="Perrone G."/>
            <person name="Piumi F."/>
            <person name="Punt P.J."/>
            <person name="Ram A.F."/>
            <person name="Ramon A."/>
            <person name="Rauscher S."/>
            <person name="Record E."/>
            <person name="Riano-Pachon D.M."/>
            <person name="Robert V."/>
            <person name="Roehrig J."/>
            <person name="Ruller R."/>
            <person name="Salamov A."/>
            <person name="Salih N.S."/>
            <person name="Samson R.A."/>
            <person name="Sandor E."/>
            <person name="Sanguinetti M."/>
            <person name="Schuetze T."/>
            <person name="Sepcic K."/>
            <person name="Shelest E."/>
            <person name="Sherlock G."/>
            <person name="Sophianopoulou V."/>
            <person name="Squina F.M."/>
            <person name="Sun H."/>
            <person name="Susca A."/>
            <person name="Todd R.B."/>
            <person name="Tsang A."/>
            <person name="Unkles S.E."/>
            <person name="van de Wiele N."/>
            <person name="van Rossen-Uffink D."/>
            <person name="Oliveira J.V."/>
            <person name="Vesth T.C."/>
            <person name="Visser J."/>
            <person name="Yu J.-H."/>
            <person name="Zhou M."/>
            <person name="Andersen M.R."/>
            <person name="Archer D.B."/>
            <person name="Baker S.E."/>
            <person name="Benoit I."/>
            <person name="Brakhage A.A."/>
            <person name="Braus G.H."/>
            <person name="Fischer R."/>
            <person name="Frisvad J.C."/>
            <person name="Goldman G.H."/>
            <person name="Houbraken J."/>
            <person name="Oakley B."/>
            <person name="Pocsi I."/>
            <person name="Scazzocchio C."/>
            <person name="Seiboth B."/>
            <person name="vanKuyk P.A."/>
            <person name="Wortman J."/>
            <person name="Dyer P.S."/>
            <person name="Grigoriev I.V."/>
        </authorList>
    </citation>
    <scope>NUCLEOTIDE SEQUENCE [LARGE SCALE GENOMIC DNA]</scope>
    <source>
        <strain evidence="5">CBS 506.65</strain>
    </source>
</reference>
<name>A0A1L9SU05_9EURO</name>
<dbReference type="GO" id="GO:0005829">
    <property type="term" value="C:cytosol"/>
    <property type="evidence" value="ECO:0007669"/>
    <property type="project" value="UniProtKB-ARBA"/>
</dbReference>
<dbReference type="Pfam" id="PF00248">
    <property type="entry name" value="Aldo_ket_red"/>
    <property type="match status" value="1"/>
</dbReference>
<keyword evidence="1" id="KW-0560">Oxidoreductase</keyword>
<gene>
    <name evidence="4" type="ORF">ASPZODRAFT_126601</name>
</gene>
<dbReference type="Gene3D" id="3.20.20.100">
    <property type="entry name" value="NADP-dependent oxidoreductase domain"/>
    <property type="match status" value="1"/>
</dbReference>
<feature type="domain" description="NADP-dependent oxidoreductase" evidence="3">
    <location>
        <begin position="16"/>
        <end position="335"/>
    </location>
</feature>
<dbReference type="STRING" id="1073090.A0A1L9SU05"/>
<comment type="similarity">
    <text evidence="2">Belongs to the aldo/keto reductase family. Aldo/keto reductase 2 subfamily.</text>
</comment>